<dbReference type="InterPro" id="IPR025558">
    <property type="entry name" value="DUF4283"/>
</dbReference>
<dbReference type="InterPro" id="IPR040256">
    <property type="entry name" value="At4g02000-like"/>
</dbReference>
<dbReference type="PANTHER" id="PTHR31286:SF148">
    <property type="entry name" value="DUF4283 DOMAIN-CONTAINING PROTEIN"/>
    <property type="match status" value="1"/>
</dbReference>
<evidence type="ECO:0000256" key="1">
    <source>
        <dbReference type="SAM" id="MobiDB-lite"/>
    </source>
</evidence>
<evidence type="ECO:0000313" key="3">
    <source>
        <dbReference type="EMBL" id="VDD23924.1"/>
    </source>
</evidence>
<protein>
    <recommendedName>
        <fullName evidence="2">DUF4283 domain-containing protein</fullName>
    </recommendedName>
</protein>
<feature type="domain" description="DUF4283" evidence="2">
    <location>
        <begin position="57"/>
        <end position="138"/>
    </location>
</feature>
<feature type="region of interest" description="Disordered" evidence="1">
    <location>
        <begin position="363"/>
        <end position="417"/>
    </location>
</feature>
<evidence type="ECO:0000259" key="2">
    <source>
        <dbReference type="Pfam" id="PF14111"/>
    </source>
</evidence>
<organism evidence="3">
    <name type="scientific">Brassica oleracea</name>
    <name type="common">Wild cabbage</name>
    <dbReference type="NCBI Taxonomy" id="3712"/>
    <lineage>
        <taxon>Eukaryota</taxon>
        <taxon>Viridiplantae</taxon>
        <taxon>Streptophyta</taxon>
        <taxon>Embryophyta</taxon>
        <taxon>Tracheophyta</taxon>
        <taxon>Spermatophyta</taxon>
        <taxon>Magnoliopsida</taxon>
        <taxon>eudicotyledons</taxon>
        <taxon>Gunneridae</taxon>
        <taxon>Pentapetalae</taxon>
        <taxon>rosids</taxon>
        <taxon>malvids</taxon>
        <taxon>Brassicales</taxon>
        <taxon>Brassicaceae</taxon>
        <taxon>Brassiceae</taxon>
        <taxon>Brassica</taxon>
    </lineage>
</organism>
<feature type="region of interest" description="Disordered" evidence="1">
    <location>
        <begin position="303"/>
        <end position="324"/>
    </location>
</feature>
<dbReference type="EMBL" id="LR031874">
    <property type="protein sequence ID" value="VDD23924.1"/>
    <property type="molecule type" value="Genomic_DNA"/>
</dbReference>
<dbReference type="Pfam" id="PF14111">
    <property type="entry name" value="DUF4283"/>
    <property type="match status" value="1"/>
</dbReference>
<proteinExistence type="predicted"/>
<name>A0A3P6DIJ3_BRAOL</name>
<dbReference type="AlphaFoldDB" id="A0A3P6DIJ3"/>
<sequence>MVAKYGLPGKEIEKAENSYVEAVCDGPVSNVVPEFKVVDGVADIEIHAEVFEDVEPLWKSFVVGYFMGDSPLIGSIHATVNRIWSMPKSKIDVQFISKRTVLFRIEDEQMRKRVLRRKYWHIADVPLVVSEWNPETAHDPPDLTAIPLWVDLVNVPGYLYSLEGLTFLSRTTWKFVKLHTNTERFARMDVPTVLVEVNLMKPLPEKICFKDKNQGSITVEVKYPRLPPRCTSCNGWGHIMIDCTKNLPIVLQRKQKSATGKEVVLKLLDDLERVDVRKQNLNMRKENNLQLVEVDPVEDEWERNGKSLSPRAGNISNRTDRVESPNGFQVLSDIKEEGEIEDDREDVVHQEDEIYIMVAKTEESLAVGKPTDSRAASSQTANQKGHDKDGRKQTLPNKSFIQAVKSSSNKKVSSKRK</sequence>
<feature type="compositionally biased region" description="Polar residues" evidence="1">
    <location>
        <begin position="374"/>
        <end position="383"/>
    </location>
</feature>
<reference evidence="3" key="1">
    <citation type="submission" date="2018-11" db="EMBL/GenBank/DDBJ databases">
        <authorList>
            <consortium name="Genoscope - CEA"/>
            <person name="William W."/>
        </authorList>
    </citation>
    <scope>NUCLEOTIDE SEQUENCE</scope>
</reference>
<accession>A0A3P6DIJ3</accession>
<dbReference type="PANTHER" id="PTHR31286">
    <property type="entry name" value="GLYCINE-RICH CELL WALL STRUCTURAL PROTEIN 1.8-LIKE"/>
    <property type="match status" value="1"/>
</dbReference>
<gene>
    <name evidence="3" type="ORF">BOLC2T09833H</name>
</gene>